<keyword evidence="8" id="KW-0276">Fatty acid metabolism</keyword>
<dbReference type="PRINTS" id="PR00087">
    <property type="entry name" value="LIPOXYGENASE"/>
</dbReference>
<dbReference type="Gene3D" id="1.20.245.10">
    <property type="entry name" value="Lipoxygenase-1, Domain 5"/>
    <property type="match status" value="1"/>
</dbReference>
<dbReference type="PRINTS" id="PR00468">
    <property type="entry name" value="PLTLPOXGNASE"/>
</dbReference>
<dbReference type="EC" id="1.13.11.-" evidence="15"/>
<keyword evidence="12" id="KW-0443">Lipid metabolism</keyword>
<dbReference type="InterPro" id="IPR027433">
    <property type="entry name" value="Lipoxygenase_dom_3"/>
</dbReference>
<keyword evidence="5 15" id="KW-0444">Lipid biosynthesis</keyword>
<evidence type="ECO:0000256" key="13">
    <source>
        <dbReference type="ARBA" id="ARBA00023160"/>
    </source>
</evidence>
<dbReference type="InterPro" id="IPR013819">
    <property type="entry name" value="LipOase_C"/>
</dbReference>
<dbReference type="GO" id="GO:0031408">
    <property type="term" value="P:oxylipin biosynthetic process"/>
    <property type="evidence" value="ECO:0007669"/>
    <property type="project" value="UniProtKB-UniRule"/>
</dbReference>
<evidence type="ECO:0000256" key="4">
    <source>
        <dbReference type="ARBA" id="ARBA00022490"/>
    </source>
</evidence>
<dbReference type="PANTHER" id="PTHR11771">
    <property type="entry name" value="LIPOXYGENASE"/>
    <property type="match status" value="1"/>
</dbReference>
<proteinExistence type="inferred from homology"/>
<evidence type="ECO:0000256" key="11">
    <source>
        <dbReference type="ARBA" id="ARBA00023004"/>
    </source>
</evidence>
<keyword evidence="7 15" id="KW-0925">Oxylipin biosynthesis</keyword>
<dbReference type="GO" id="GO:0016702">
    <property type="term" value="F:oxidoreductase activity, acting on single donors with incorporation of molecular oxygen, incorporation of two atoms of oxygen"/>
    <property type="evidence" value="ECO:0007669"/>
    <property type="project" value="InterPro"/>
</dbReference>
<feature type="domain" description="Lipoxygenase" evidence="17">
    <location>
        <begin position="30"/>
        <end position="733"/>
    </location>
</feature>
<dbReference type="FunFam" id="3.10.450.60:FF:000002">
    <property type="entry name" value="Lipoxygenase"/>
    <property type="match status" value="1"/>
</dbReference>
<dbReference type="GO" id="GO:0005737">
    <property type="term" value="C:cytoplasm"/>
    <property type="evidence" value="ECO:0007669"/>
    <property type="project" value="UniProtKB-SubCell"/>
</dbReference>
<evidence type="ECO:0000256" key="6">
    <source>
        <dbReference type="ARBA" id="ARBA00022723"/>
    </source>
</evidence>
<dbReference type="FunFam" id="4.10.375.10:FF:000001">
    <property type="entry name" value="Lipoxygenase"/>
    <property type="match status" value="1"/>
</dbReference>
<dbReference type="Pfam" id="PF00305">
    <property type="entry name" value="Lipoxygenase"/>
    <property type="match status" value="1"/>
</dbReference>
<dbReference type="InterPro" id="IPR036226">
    <property type="entry name" value="LipOase_C_sf"/>
</dbReference>
<evidence type="ECO:0000256" key="1">
    <source>
        <dbReference type="ARBA" id="ARBA00001962"/>
    </source>
</evidence>
<evidence type="ECO:0000313" key="19">
    <source>
        <dbReference type="Proteomes" id="UP001457282"/>
    </source>
</evidence>
<dbReference type="SUPFAM" id="SSF48484">
    <property type="entry name" value="Lipoxigenase"/>
    <property type="match status" value="1"/>
</dbReference>
<dbReference type="InterPro" id="IPR001246">
    <property type="entry name" value="LipOase_plant"/>
</dbReference>
<keyword evidence="19" id="KW-1185">Reference proteome</keyword>
<dbReference type="PROSITE" id="PS51393">
    <property type="entry name" value="LIPOXYGENASE_3"/>
    <property type="match status" value="1"/>
</dbReference>
<dbReference type="GO" id="GO:0006633">
    <property type="term" value="P:fatty acid biosynthetic process"/>
    <property type="evidence" value="ECO:0007669"/>
    <property type="project" value="UniProtKB-KW"/>
</dbReference>
<comment type="cofactor">
    <cofactor evidence="1 14">
        <name>Fe cation</name>
        <dbReference type="ChEBI" id="CHEBI:24875"/>
    </cofactor>
</comment>
<gene>
    <name evidence="18" type="ORF">M0R45_028417</name>
</gene>
<dbReference type="EMBL" id="JBEDUW010000006">
    <property type="protein sequence ID" value="KAK9919842.1"/>
    <property type="molecule type" value="Genomic_DNA"/>
</dbReference>
<evidence type="ECO:0000256" key="5">
    <source>
        <dbReference type="ARBA" id="ARBA00022516"/>
    </source>
</evidence>
<evidence type="ECO:0000313" key="18">
    <source>
        <dbReference type="EMBL" id="KAK9919842.1"/>
    </source>
</evidence>
<reference evidence="18 19" key="1">
    <citation type="journal article" date="2023" name="G3 (Bethesda)">
        <title>A chromosome-length genome assembly and annotation of blackberry (Rubus argutus, cv. 'Hillquist').</title>
        <authorList>
            <person name="Bruna T."/>
            <person name="Aryal R."/>
            <person name="Dudchenko O."/>
            <person name="Sargent D.J."/>
            <person name="Mead D."/>
            <person name="Buti M."/>
            <person name="Cavallini A."/>
            <person name="Hytonen T."/>
            <person name="Andres J."/>
            <person name="Pham M."/>
            <person name="Weisz D."/>
            <person name="Mascagni F."/>
            <person name="Usai G."/>
            <person name="Natali L."/>
            <person name="Bassil N."/>
            <person name="Fernandez G.E."/>
            <person name="Lomsadze A."/>
            <person name="Armour M."/>
            <person name="Olukolu B."/>
            <person name="Poorten T."/>
            <person name="Britton C."/>
            <person name="Davik J."/>
            <person name="Ashrafi H."/>
            <person name="Aiden E.L."/>
            <person name="Borodovsky M."/>
            <person name="Worthington M."/>
        </authorList>
    </citation>
    <scope>NUCLEOTIDE SEQUENCE [LARGE SCALE GENOMIC DNA]</scope>
    <source>
        <strain evidence="18">PI 553951</strain>
    </source>
</reference>
<evidence type="ECO:0000256" key="9">
    <source>
        <dbReference type="ARBA" id="ARBA00022964"/>
    </source>
</evidence>
<comment type="similarity">
    <text evidence="3 14">Belongs to the lipoxygenase family.</text>
</comment>
<dbReference type="InterPro" id="IPR020833">
    <property type="entry name" value="LipOase_Fe_BS"/>
</dbReference>
<organism evidence="18 19">
    <name type="scientific">Rubus argutus</name>
    <name type="common">Southern blackberry</name>
    <dbReference type="NCBI Taxonomy" id="59490"/>
    <lineage>
        <taxon>Eukaryota</taxon>
        <taxon>Viridiplantae</taxon>
        <taxon>Streptophyta</taxon>
        <taxon>Embryophyta</taxon>
        <taxon>Tracheophyta</taxon>
        <taxon>Spermatophyta</taxon>
        <taxon>Magnoliopsida</taxon>
        <taxon>eudicotyledons</taxon>
        <taxon>Gunneridae</taxon>
        <taxon>Pentapetalae</taxon>
        <taxon>rosids</taxon>
        <taxon>fabids</taxon>
        <taxon>Rosales</taxon>
        <taxon>Rosaceae</taxon>
        <taxon>Rosoideae</taxon>
        <taxon>Rosoideae incertae sedis</taxon>
        <taxon>Rubus</taxon>
    </lineage>
</organism>
<accession>A0AAW1W5V0</accession>
<evidence type="ECO:0000256" key="12">
    <source>
        <dbReference type="ARBA" id="ARBA00023098"/>
    </source>
</evidence>
<dbReference type="Proteomes" id="UP001457282">
    <property type="component" value="Unassembled WGS sequence"/>
</dbReference>
<keyword evidence="6 14" id="KW-0479">Metal-binding</keyword>
<dbReference type="Gene3D" id="4.10.372.10">
    <property type="entry name" value="Lipoxygenase-1, Domain 3"/>
    <property type="match status" value="1"/>
</dbReference>
<dbReference type="Gene3D" id="4.10.375.10">
    <property type="entry name" value="Lipoxygenase-1, Domain 2"/>
    <property type="match status" value="1"/>
</dbReference>
<evidence type="ECO:0000256" key="16">
    <source>
        <dbReference type="SAM" id="MobiDB-lite"/>
    </source>
</evidence>
<dbReference type="FunFam" id="1.20.245.10:FF:000002">
    <property type="entry name" value="Lipoxygenase"/>
    <property type="match status" value="1"/>
</dbReference>
<name>A0AAW1W5V0_RUBAR</name>
<keyword evidence="11 14" id="KW-0408">Iron</keyword>
<evidence type="ECO:0000256" key="3">
    <source>
        <dbReference type="ARBA" id="ARBA00009419"/>
    </source>
</evidence>
<dbReference type="PROSITE" id="PS00711">
    <property type="entry name" value="LIPOXYGENASE_1"/>
    <property type="match status" value="1"/>
</dbReference>
<evidence type="ECO:0000256" key="7">
    <source>
        <dbReference type="ARBA" id="ARBA00022767"/>
    </source>
</evidence>
<keyword evidence="9 14" id="KW-0223">Dioxygenase</keyword>
<dbReference type="GO" id="GO:0034440">
    <property type="term" value="P:lipid oxidation"/>
    <property type="evidence" value="ECO:0007669"/>
    <property type="project" value="InterPro"/>
</dbReference>
<comment type="subcellular location">
    <subcellularLocation>
        <location evidence="2">Cytoplasm</location>
    </subcellularLocation>
</comment>
<protein>
    <recommendedName>
        <fullName evidence="15">Lipoxygenase</fullName>
        <ecNumber evidence="15">1.13.11.-</ecNumber>
    </recommendedName>
</protein>
<comment type="pathway">
    <text evidence="15">Lipid metabolism; oxylipin biosynthesis.</text>
</comment>
<dbReference type="InterPro" id="IPR020834">
    <property type="entry name" value="LipOase_CS"/>
</dbReference>
<comment type="function">
    <text evidence="15">Plant lipoxygenase may be involved in a number of diverse aspects of plant physiology including growth and development, pest resistance, and senescence or responses to wounding.</text>
</comment>
<dbReference type="AlphaFoldDB" id="A0AAW1W5V0"/>
<comment type="caution">
    <text evidence="18">The sequence shown here is derived from an EMBL/GenBank/DDBJ whole genome shotgun (WGS) entry which is preliminary data.</text>
</comment>
<dbReference type="Gene3D" id="3.10.450.60">
    <property type="match status" value="1"/>
</dbReference>
<evidence type="ECO:0000256" key="14">
    <source>
        <dbReference type="RuleBase" id="RU003974"/>
    </source>
</evidence>
<evidence type="ECO:0000256" key="2">
    <source>
        <dbReference type="ARBA" id="ARBA00004496"/>
    </source>
</evidence>
<keyword evidence="4" id="KW-0963">Cytoplasm</keyword>
<dbReference type="PROSITE" id="PS00081">
    <property type="entry name" value="LIPOXYGENASE_2"/>
    <property type="match status" value="1"/>
</dbReference>
<dbReference type="GO" id="GO:0005506">
    <property type="term" value="F:iron ion binding"/>
    <property type="evidence" value="ECO:0007669"/>
    <property type="project" value="UniProtKB-ARBA"/>
</dbReference>
<sequence>MKICHVAMILADHDVCRSPYHPYIFFINKSYLPGDTPGPLQKYREEELVDLRGDGKGERKEGERIYDYDVYNDLGDPDKGKDLARPTLGGSSKYPYPRRGRTGRPPTRTDPKCESRLFLPINLDMANIMAGYAPRDEKFGHLKTSDFLSYALKSLAQVIKPALESYFGRNEDFKSFDEVLNLYEGGFPMPTALLETMRNSVPLPMLKEMFRTDGEQFPRFPVPQVIKEDRSAWRTDEEFGREMLGGVNPLIIRRLNEFPLKSKLDPKVYGDQNSKITEQHIKSNLDGLSVEEAIKNNKLFILDHHDSLMPYVRAINRNTDHKIYATRTILLLKSDGTLKPLAIELSLPHPDKDELGCTSKVYTPAAQGVQSYIWQLAKAYVAVNDSGYHQLISHWLNTHAVIEPFIIATNRQLSVLHPIHKLLQPHYRDTMNINAQARQLLISAGGMLESTCFPGKYAMEMSSVVYKNWVFPDQALPADLLKRGVAVKDESCPHGVRLLIEDYPFAVDGLQIWSAIKTWVQEYCNFYYKSDDMVQKDPELQAWWKELVQKGHGDLKDAPWWPKMHTRQELIETCTIVIWISSALHAAVNFGQYPFAGYLPNRPTVSRRFMPEEGTPEYEELKRSPDRAFFKTVNAQIQALVGVSLIEILSRHASDEVYLGRRDSPEWASDKEVLEAFRRFGNKLAEIENAIVTRNNDKNLKNRVGPVKMPYTLLYPTSEEGLTGKGIPNSISI</sequence>
<feature type="region of interest" description="Disordered" evidence="16">
    <location>
        <begin position="77"/>
        <end position="113"/>
    </location>
</feature>
<evidence type="ECO:0000256" key="15">
    <source>
        <dbReference type="RuleBase" id="RU003975"/>
    </source>
</evidence>
<keyword evidence="13 15" id="KW-0275">Fatty acid biosynthesis</keyword>
<evidence type="ECO:0000259" key="17">
    <source>
        <dbReference type="PROSITE" id="PS51393"/>
    </source>
</evidence>
<evidence type="ECO:0000256" key="8">
    <source>
        <dbReference type="ARBA" id="ARBA00022832"/>
    </source>
</evidence>
<dbReference type="InterPro" id="IPR000907">
    <property type="entry name" value="LipOase"/>
</dbReference>
<evidence type="ECO:0000256" key="10">
    <source>
        <dbReference type="ARBA" id="ARBA00023002"/>
    </source>
</evidence>
<keyword evidence="10 14" id="KW-0560">Oxidoreductase</keyword>